<proteinExistence type="predicted"/>
<dbReference type="AlphaFoldDB" id="A0A829YLJ8"/>
<organism evidence="1 2">
    <name type="scientific">Steroidobacter agaridevorans</name>
    <dbReference type="NCBI Taxonomy" id="2695856"/>
    <lineage>
        <taxon>Bacteria</taxon>
        <taxon>Pseudomonadati</taxon>
        <taxon>Pseudomonadota</taxon>
        <taxon>Gammaproteobacteria</taxon>
        <taxon>Steroidobacterales</taxon>
        <taxon>Steroidobacteraceae</taxon>
        <taxon>Steroidobacter</taxon>
    </lineage>
</organism>
<dbReference type="RefSeq" id="WP_161815300.1">
    <property type="nucleotide sequence ID" value="NZ_BLJN01000006.1"/>
</dbReference>
<keyword evidence="2" id="KW-1185">Reference proteome</keyword>
<dbReference type="Proteomes" id="UP000445000">
    <property type="component" value="Unassembled WGS sequence"/>
</dbReference>
<reference evidence="2" key="1">
    <citation type="submission" date="2020-01" db="EMBL/GenBank/DDBJ databases">
        <title>'Steroidobacter agaridevorans' sp. nov., agar-degrading bacteria isolated from rhizosphere soils.</title>
        <authorList>
            <person name="Ikenaga M."/>
            <person name="Kataoka M."/>
            <person name="Murouchi A."/>
            <person name="Katsuragi S."/>
            <person name="Sakai M."/>
        </authorList>
    </citation>
    <scope>NUCLEOTIDE SEQUENCE [LARGE SCALE GENOMIC DNA]</scope>
    <source>
        <strain evidence="2">YU21-B</strain>
    </source>
</reference>
<evidence type="ECO:0000313" key="1">
    <source>
        <dbReference type="EMBL" id="GFE83713.1"/>
    </source>
</evidence>
<accession>A0A829YLJ8</accession>
<gene>
    <name evidence="1" type="ORF">GCM10011487_57130</name>
</gene>
<sequence length="387" mass="44728">MSWASDDRQYVSLCDGFGSSLMRADPKGMFNSRLLSIIGTPHDAAFNDIPGYPELFRPLGPLVTSSENVPRYYNFGTLALDDHIYQFLSTPNHDFNESGARFVGAKLIFSPDNGRTWKNQNKTTSVVWESWEQRSRQTMVFFQEDNDTFALLSILQMGRNYEHNQDGYVYVYAPNGSTEGSMNELVMFRVQKARLLHRESYEYFAGLDSRGNPKWSPEISARVPSHVFPRGWVNTKKHPYAWQPSIAYNAPLGLYMMTTWGMGTAPDGFWFGKPSYLGFWIASEPWGPWLQIYEETQWLPGGDPSALAFQPQIAPKWIAADGKSFWLVWSDFQQRDEPTWKRYIDDHAKERRRNQIGHDALVRAAVMQRKHMPFYAFNVQRVDFIFS</sequence>
<comment type="caution">
    <text evidence="1">The sequence shown here is derived from an EMBL/GenBank/DDBJ whole genome shotgun (WGS) entry which is preliminary data.</text>
</comment>
<dbReference type="EMBL" id="BLJN01000006">
    <property type="protein sequence ID" value="GFE83713.1"/>
    <property type="molecule type" value="Genomic_DNA"/>
</dbReference>
<evidence type="ECO:0000313" key="2">
    <source>
        <dbReference type="Proteomes" id="UP000445000"/>
    </source>
</evidence>
<evidence type="ECO:0008006" key="3">
    <source>
        <dbReference type="Google" id="ProtNLM"/>
    </source>
</evidence>
<name>A0A829YLJ8_9GAMM</name>
<protein>
    <recommendedName>
        <fullName evidence="3">DUF4185 domain-containing protein</fullName>
    </recommendedName>
</protein>